<accession>A0A934N445</accession>
<protein>
    <submittedName>
        <fullName evidence="3">Acyl-CoA thioesterase</fullName>
    </submittedName>
</protein>
<dbReference type="InterPro" id="IPR029069">
    <property type="entry name" value="HotDog_dom_sf"/>
</dbReference>
<dbReference type="NCBIfam" id="TIGR00051">
    <property type="entry name" value="YbgC/FadM family acyl-CoA thioesterase"/>
    <property type="match status" value="1"/>
</dbReference>
<proteinExistence type="inferred from homology"/>
<evidence type="ECO:0000313" key="3">
    <source>
        <dbReference type="EMBL" id="MBJ7539678.1"/>
    </source>
</evidence>
<comment type="caution">
    <text evidence="3">The sequence shown here is derived from an EMBL/GenBank/DDBJ whole genome shotgun (WGS) entry which is preliminary data.</text>
</comment>
<evidence type="ECO:0000256" key="1">
    <source>
        <dbReference type="ARBA" id="ARBA00005953"/>
    </source>
</evidence>
<gene>
    <name evidence="3" type="ORF">I8J31_18530</name>
</gene>
<dbReference type="PANTHER" id="PTHR31793:SF24">
    <property type="entry name" value="LONG-CHAIN ACYL-COA THIOESTERASE FADM"/>
    <property type="match status" value="1"/>
</dbReference>
<dbReference type="Proteomes" id="UP000628710">
    <property type="component" value="Unassembled WGS sequence"/>
</dbReference>
<dbReference type="SUPFAM" id="SSF54637">
    <property type="entry name" value="Thioesterase/thiol ester dehydrase-isomerase"/>
    <property type="match status" value="1"/>
</dbReference>
<evidence type="ECO:0000313" key="4">
    <source>
        <dbReference type="Proteomes" id="UP000628710"/>
    </source>
</evidence>
<dbReference type="AlphaFoldDB" id="A0A934N445"/>
<comment type="similarity">
    <text evidence="1">Belongs to the 4-hydroxybenzoyl-CoA thioesterase family.</text>
</comment>
<dbReference type="Pfam" id="PF13279">
    <property type="entry name" value="4HBT_2"/>
    <property type="match status" value="1"/>
</dbReference>
<dbReference type="GO" id="GO:0047617">
    <property type="term" value="F:fatty acyl-CoA hydrolase activity"/>
    <property type="evidence" value="ECO:0007669"/>
    <property type="project" value="TreeGrafter"/>
</dbReference>
<evidence type="ECO:0000256" key="2">
    <source>
        <dbReference type="ARBA" id="ARBA00022801"/>
    </source>
</evidence>
<name>A0A934N445_9GAMM</name>
<dbReference type="EMBL" id="JAEMNX010000029">
    <property type="protein sequence ID" value="MBJ7539678.1"/>
    <property type="molecule type" value="Genomic_DNA"/>
</dbReference>
<dbReference type="InterPro" id="IPR050563">
    <property type="entry name" value="4-hydroxybenzoyl-CoA_TE"/>
</dbReference>
<dbReference type="InterPro" id="IPR006684">
    <property type="entry name" value="YbgC/YbaW"/>
</dbReference>
<sequence>MINKTQIKVRGYHLDVFQHVNNARYLEFLEEGRWAFFDDFSADSDMMKQGFAWAVVNININFRSEGNFGDTLEVQTAFAKLGNRSITMKQRVVNADTQALVADAEVTYVCFSKTLKSAIPLPEDYKIKVEAAIEPLE</sequence>
<dbReference type="RefSeq" id="WP_199470073.1">
    <property type="nucleotide sequence ID" value="NZ_JAEMNX010000029.1"/>
</dbReference>
<dbReference type="PANTHER" id="PTHR31793">
    <property type="entry name" value="4-HYDROXYBENZOYL-COA THIOESTERASE FAMILY MEMBER"/>
    <property type="match status" value="1"/>
</dbReference>
<organism evidence="3 4">
    <name type="scientific">Marinomonas transparens</name>
    <dbReference type="NCBI Taxonomy" id="2795388"/>
    <lineage>
        <taxon>Bacteria</taxon>
        <taxon>Pseudomonadati</taxon>
        <taxon>Pseudomonadota</taxon>
        <taxon>Gammaproteobacteria</taxon>
        <taxon>Oceanospirillales</taxon>
        <taxon>Oceanospirillaceae</taxon>
        <taxon>Marinomonas</taxon>
    </lineage>
</organism>
<keyword evidence="4" id="KW-1185">Reference proteome</keyword>
<keyword evidence="2" id="KW-0378">Hydrolase</keyword>
<reference evidence="3" key="1">
    <citation type="submission" date="2020-12" db="EMBL/GenBank/DDBJ databases">
        <title>Marinomonas arctica sp. nov., a psychrotolerant bacterium isolated from the Arctic.</title>
        <authorList>
            <person name="Zhang Y."/>
        </authorList>
    </citation>
    <scope>NUCLEOTIDE SEQUENCE</scope>
    <source>
        <strain evidence="3">C1424</strain>
    </source>
</reference>
<dbReference type="PIRSF" id="PIRSF003230">
    <property type="entry name" value="YbgC"/>
    <property type="match status" value="1"/>
</dbReference>
<dbReference type="Gene3D" id="3.10.129.10">
    <property type="entry name" value="Hotdog Thioesterase"/>
    <property type="match status" value="1"/>
</dbReference>
<dbReference type="CDD" id="cd00586">
    <property type="entry name" value="4HBT"/>
    <property type="match status" value="1"/>
</dbReference>